<dbReference type="EMBL" id="CCYD01000482">
    <property type="protein sequence ID" value="CEG40369.1"/>
    <property type="molecule type" value="Genomic_DNA"/>
</dbReference>
<organism evidence="1 2">
    <name type="scientific">Plasmopara halstedii</name>
    <name type="common">Downy mildew of sunflower</name>
    <dbReference type="NCBI Taxonomy" id="4781"/>
    <lineage>
        <taxon>Eukaryota</taxon>
        <taxon>Sar</taxon>
        <taxon>Stramenopiles</taxon>
        <taxon>Oomycota</taxon>
        <taxon>Peronosporomycetes</taxon>
        <taxon>Peronosporales</taxon>
        <taxon>Peronosporaceae</taxon>
        <taxon>Plasmopara</taxon>
    </lineage>
</organism>
<keyword evidence="2" id="KW-1185">Reference proteome</keyword>
<dbReference type="RefSeq" id="XP_024576738.1">
    <property type="nucleotide sequence ID" value="XM_024726019.1"/>
</dbReference>
<reference evidence="2" key="1">
    <citation type="submission" date="2014-09" db="EMBL/GenBank/DDBJ databases">
        <authorList>
            <person name="Sharma Rahul"/>
            <person name="Thines Marco"/>
        </authorList>
    </citation>
    <scope>NUCLEOTIDE SEQUENCE [LARGE SCALE GENOMIC DNA]</scope>
</reference>
<dbReference type="Proteomes" id="UP000054928">
    <property type="component" value="Unassembled WGS sequence"/>
</dbReference>
<accession>A0A0P1AI46</accession>
<protein>
    <submittedName>
        <fullName evidence="1">Uncharacterized protein</fullName>
    </submittedName>
</protein>
<proteinExistence type="predicted"/>
<dbReference type="AlphaFoldDB" id="A0A0P1AI46"/>
<name>A0A0P1AI46_PLAHL</name>
<evidence type="ECO:0000313" key="2">
    <source>
        <dbReference type="Proteomes" id="UP000054928"/>
    </source>
</evidence>
<dbReference type="GeneID" id="36405628"/>
<sequence length="126" mass="14766">MKILDEDFLSRSVSRHLDREMYKALLIFLPVLIECDKFICMKYILSRTQISLSITDYVVIEDELNKPANHSAFGKISAELYTAVLSLDSLHQNHLLTQLSRIETSRLEQLLVNFVWWFWPQNVYSG</sequence>
<evidence type="ECO:0000313" key="1">
    <source>
        <dbReference type="EMBL" id="CEG40369.1"/>
    </source>
</evidence>